<reference evidence="1 2" key="1">
    <citation type="submission" date="2019-02" db="EMBL/GenBank/DDBJ databases">
        <title>Isolation and identification of novel species under the genus Muribaculum.</title>
        <authorList>
            <person name="Miyake S."/>
            <person name="Ding Y."/>
            <person name="Low A."/>
            <person name="Soh M."/>
            <person name="Seedorf H."/>
        </authorList>
    </citation>
    <scope>NUCLEOTIDE SEQUENCE [LARGE SCALE GENOMIC DNA]</scope>
    <source>
        <strain evidence="1 2">TLL-A4</strain>
    </source>
</reference>
<sequence length="240" mass="27226">MTEITYLDHSGFVVTLPNVIMVFDYYRDPAHALHKILEKKAELPVIFFVSHHHHDHYNTGIFEIAQNHERTYVLSNDILAEKVPSTLSVAGMSAGDILENLPGGIKVKAYKSTDEGVSFLVTTADGTTIYHAGDFNDWHWQDESTEREARVADELFKKILNRIASENDRINIAMFPVDVRQGSDFARGAKLFLKAIKVDDFFPMHFGGDYKEACDFSEYAESPETTFHCLHKPGETVELR</sequence>
<evidence type="ECO:0000313" key="2">
    <source>
        <dbReference type="Proteomes" id="UP000297031"/>
    </source>
</evidence>
<accession>A0A4P7VMJ0</accession>
<dbReference type="PANTHER" id="PTHR42967:SF1">
    <property type="entry name" value="MBL FOLD METALLO-HYDROLASE"/>
    <property type="match status" value="1"/>
</dbReference>
<dbReference type="GO" id="GO:0016787">
    <property type="term" value="F:hydrolase activity"/>
    <property type="evidence" value="ECO:0007669"/>
    <property type="project" value="UniProtKB-KW"/>
</dbReference>
<proteinExistence type="predicted"/>
<dbReference type="PANTHER" id="PTHR42967">
    <property type="entry name" value="METAL DEPENDENT HYDROLASE"/>
    <property type="match status" value="1"/>
</dbReference>
<protein>
    <submittedName>
        <fullName evidence="1">MBL fold metallo-hydrolase</fullName>
    </submittedName>
</protein>
<dbReference type="OrthoDB" id="36975at2"/>
<dbReference type="AlphaFoldDB" id="A0A4P7VMJ0"/>
<dbReference type="Gene3D" id="3.60.15.10">
    <property type="entry name" value="Ribonuclease Z/Hydroxyacylglutathione hydrolase-like"/>
    <property type="match status" value="1"/>
</dbReference>
<evidence type="ECO:0000313" key="1">
    <source>
        <dbReference type="EMBL" id="QCD36226.1"/>
    </source>
</evidence>
<keyword evidence="1" id="KW-0378">Hydrolase</keyword>
<dbReference type="RefSeq" id="WP_136410711.1">
    <property type="nucleotide sequence ID" value="NZ_CP039393.1"/>
</dbReference>
<organism evidence="1 2">
    <name type="scientific">Muribaculum gordoncarteri</name>
    <dbReference type="NCBI Taxonomy" id="2530390"/>
    <lineage>
        <taxon>Bacteria</taxon>
        <taxon>Pseudomonadati</taxon>
        <taxon>Bacteroidota</taxon>
        <taxon>Bacteroidia</taxon>
        <taxon>Bacteroidales</taxon>
        <taxon>Muribaculaceae</taxon>
        <taxon>Muribaculum</taxon>
    </lineage>
</organism>
<dbReference type="SUPFAM" id="SSF56281">
    <property type="entry name" value="Metallo-hydrolase/oxidoreductase"/>
    <property type="match status" value="1"/>
</dbReference>
<dbReference type="EMBL" id="CP039393">
    <property type="protein sequence ID" value="QCD36226.1"/>
    <property type="molecule type" value="Genomic_DNA"/>
</dbReference>
<dbReference type="Pfam" id="PF13483">
    <property type="entry name" value="Lactamase_B_3"/>
    <property type="match status" value="1"/>
</dbReference>
<dbReference type="InterPro" id="IPR036866">
    <property type="entry name" value="RibonucZ/Hydroxyglut_hydro"/>
</dbReference>
<dbReference type="Proteomes" id="UP000297031">
    <property type="component" value="Chromosome"/>
</dbReference>
<keyword evidence="2" id="KW-1185">Reference proteome</keyword>
<dbReference type="KEGG" id="mgod:E7746_10220"/>
<name>A0A4P7VMJ0_9BACT</name>
<gene>
    <name evidence="1" type="ORF">E7746_10220</name>
</gene>